<comment type="subcellular location">
    <subcellularLocation>
        <location evidence="2">Cytoplasm</location>
    </subcellularLocation>
</comment>
<gene>
    <name evidence="3" type="ORF">ACFFK0_20075</name>
</gene>
<dbReference type="PANTHER" id="PTHR37300">
    <property type="entry name" value="UPF0291 PROTEIN CBO2609/CLC_2481"/>
    <property type="match status" value="1"/>
</dbReference>
<dbReference type="SUPFAM" id="SSF158221">
    <property type="entry name" value="YnzC-like"/>
    <property type="match status" value="1"/>
</dbReference>
<dbReference type="Pfam" id="PF05979">
    <property type="entry name" value="DUF896"/>
    <property type="match status" value="1"/>
</dbReference>
<comment type="caution">
    <text evidence="3">The sequence shown here is derived from an EMBL/GenBank/DDBJ whole genome shotgun (WGS) entry which is preliminary data.</text>
</comment>
<dbReference type="PANTHER" id="PTHR37300:SF1">
    <property type="entry name" value="UPF0291 PROTEIN YNZC"/>
    <property type="match status" value="1"/>
</dbReference>
<organism evidence="3 4">
    <name type="scientific">Paenibacillus chartarius</name>
    <dbReference type="NCBI Taxonomy" id="747481"/>
    <lineage>
        <taxon>Bacteria</taxon>
        <taxon>Bacillati</taxon>
        <taxon>Bacillota</taxon>
        <taxon>Bacilli</taxon>
        <taxon>Bacillales</taxon>
        <taxon>Paenibacillaceae</taxon>
        <taxon>Paenibacillus</taxon>
    </lineage>
</organism>
<keyword evidence="1 2" id="KW-0963">Cytoplasm</keyword>
<comment type="similarity">
    <text evidence="2">Belongs to the UPF0291 family.</text>
</comment>
<reference evidence="3 4" key="1">
    <citation type="submission" date="2024-09" db="EMBL/GenBank/DDBJ databases">
        <authorList>
            <person name="Sun Q."/>
            <person name="Mori K."/>
        </authorList>
    </citation>
    <scope>NUCLEOTIDE SEQUENCE [LARGE SCALE GENOMIC DNA]</scope>
    <source>
        <strain evidence="3 4">CCM 7759</strain>
    </source>
</reference>
<dbReference type="Proteomes" id="UP001589776">
    <property type="component" value="Unassembled WGS sequence"/>
</dbReference>
<evidence type="ECO:0000256" key="1">
    <source>
        <dbReference type="ARBA" id="ARBA00022490"/>
    </source>
</evidence>
<proteinExistence type="inferred from homology"/>
<dbReference type="RefSeq" id="WP_377472118.1">
    <property type="nucleotide sequence ID" value="NZ_JBHLWN010000077.1"/>
</dbReference>
<sequence>MDAEQTVQRINELARKAKTVGLTDEEIDERNELRSRYIQAFKSNLRQQLESIKFVDEEDKTKREN</sequence>
<evidence type="ECO:0000313" key="4">
    <source>
        <dbReference type="Proteomes" id="UP001589776"/>
    </source>
</evidence>
<keyword evidence="4" id="KW-1185">Reference proteome</keyword>
<protein>
    <recommendedName>
        <fullName evidence="2">UPF0291 protein ACFFK0_20075</fullName>
    </recommendedName>
</protein>
<dbReference type="InterPro" id="IPR009242">
    <property type="entry name" value="DUF896"/>
</dbReference>
<dbReference type="EMBL" id="JBHLWN010000077">
    <property type="protein sequence ID" value="MFC0214708.1"/>
    <property type="molecule type" value="Genomic_DNA"/>
</dbReference>
<name>A0ABV6DPY4_9BACL</name>
<evidence type="ECO:0000313" key="3">
    <source>
        <dbReference type="EMBL" id="MFC0214708.1"/>
    </source>
</evidence>
<evidence type="ECO:0000256" key="2">
    <source>
        <dbReference type="HAMAP-Rule" id="MF_01103"/>
    </source>
</evidence>
<accession>A0ABV6DPY4</accession>
<dbReference type="Gene3D" id="1.10.287.540">
    <property type="entry name" value="Helix hairpin bin"/>
    <property type="match status" value="1"/>
</dbReference>
<dbReference type="HAMAP" id="MF_01103">
    <property type="entry name" value="UPF0291"/>
    <property type="match status" value="1"/>
</dbReference>